<dbReference type="RefSeq" id="WP_192359147.1">
    <property type="nucleotide sequence ID" value="NZ_CP119182.1"/>
</dbReference>
<dbReference type="AlphaFoldDB" id="A0A927KYF5"/>
<sequence length="92" mass="9817">MTLQWSQSSTPDFTLPPAVDLSAMKALGESGDNVSLTGRLSITVEGPTPDEATVLGWLDVIYQALKADGWTADLRIEQTAVVRRGVEEAVDG</sequence>
<dbReference type="EMBL" id="JACYXT010000001">
    <property type="protein sequence ID" value="MBD9722002.1"/>
    <property type="molecule type" value="Genomic_DNA"/>
</dbReference>
<evidence type="ECO:0000313" key="2">
    <source>
        <dbReference type="Proteomes" id="UP000661025"/>
    </source>
</evidence>
<proteinExistence type="predicted"/>
<gene>
    <name evidence="1" type="ORF">IHE70_01815</name>
</gene>
<evidence type="ECO:0000313" key="1">
    <source>
        <dbReference type="EMBL" id="MBD9722002.1"/>
    </source>
</evidence>
<reference evidence="1" key="1">
    <citation type="submission" date="2020-09" db="EMBL/GenBank/DDBJ databases">
        <title>Streptomyces canutascabiei sp. nov., which causes potato common scab and is distributed across the world.</title>
        <authorList>
            <person name="Nguyen H.P."/>
            <person name="Weisberg A.J."/>
            <person name="Chang J.H."/>
            <person name="Clarke C.R."/>
        </authorList>
    </citation>
    <scope>NUCLEOTIDE SEQUENCE</scope>
    <source>
        <strain evidence="1">ID-01-6.2a</strain>
    </source>
</reference>
<name>A0A927KYF5_9ACTN</name>
<protein>
    <submittedName>
        <fullName evidence="1">Uncharacterized protein</fullName>
    </submittedName>
</protein>
<dbReference type="Proteomes" id="UP000661025">
    <property type="component" value="Unassembled WGS sequence"/>
</dbReference>
<accession>A0A927KYF5</accession>
<comment type="caution">
    <text evidence="1">The sequence shown here is derived from an EMBL/GenBank/DDBJ whole genome shotgun (WGS) entry which is preliminary data.</text>
</comment>
<organism evidence="1 2">
    <name type="scientific">Streptomyces caniscabiei</name>
    <dbReference type="NCBI Taxonomy" id="2746961"/>
    <lineage>
        <taxon>Bacteria</taxon>
        <taxon>Bacillati</taxon>
        <taxon>Actinomycetota</taxon>
        <taxon>Actinomycetes</taxon>
        <taxon>Kitasatosporales</taxon>
        <taxon>Streptomycetaceae</taxon>
        <taxon>Streptomyces</taxon>
    </lineage>
</organism>
<dbReference type="GeneID" id="79929184"/>